<feature type="transmembrane region" description="Helical" evidence="9">
    <location>
        <begin position="228"/>
        <end position="249"/>
    </location>
</feature>
<feature type="compositionally biased region" description="Gly residues" evidence="8">
    <location>
        <begin position="69"/>
        <end position="79"/>
    </location>
</feature>
<dbReference type="GO" id="GO:0050920">
    <property type="term" value="P:regulation of chemotaxis"/>
    <property type="evidence" value="ECO:0007669"/>
    <property type="project" value="UniProtKB-ARBA"/>
</dbReference>
<keyword evidence="6" id="KW-0067">ATP-binding</keyword>
<evidence type="ECO:0000259" key="11">
    <source>
        <dbReference type="PROSITE" id="PS50290"/>
    </source>
</evidence>
<evidence type="ECO:0000256" key="10">
    <source>
        <dbReference type="SAM" id="SignalP"/>
    </source>
</evidence>
<dbReference type="GO" id="GO:0005737">
    <property type="term" value="C:cytoplasm"/>
    <property type="evidence" value="ECO:0007669"/>
    <property type="project" value="TreeGrafter"/>
</dbReference>
<dbReference type="PROSITE" id="PS00916">
    <property type="entry name" value="PI3_4_KINASE_2"/>
    <property type="match status" value="1"/>
</dbReference>
<evidence type="ECO:0000256" key="6">
    <source>
        <dbReference type="ARBA" id="ARBA00022840"/>
    </source>
</evidence>
<keyword evidence="9" id="KW-1133">Transmembrane helix</keyword>
<dbReference type="EMBL" id="MDYQ01000502">
    <property type="protein sequence ID" value="PRP74067.1"/>
    <property type="molecule type" value="Genomic_DNA"/>
</dbReference>
<dbReference type="GO" id="GO:0005524">
    <property type="term" value="F:ATP binding"/>
    <property type="evidence" value="ECO:0007669"/>
    <property type="project" value="UniProtKB-KW"/>
</dbReference>
<gene>
    <name evidence="15" type="ORF">PROFUN_08691</name>
</gene>
<dbReference type="InterPro" id="IPR029071">
    <property type="entry name" value="Ubiquitin-like_domsf"/>
</dbReference>
<dbReference type="InterPro" id="IPR015433">
    <property type="entry name" value="PI3/4_kinase"/>
</dbReference>
<proteinExistence type="inferred from homology"/>
<dbReference type="PROSITE" id="PS51257">
    <property type="entry name" value="PROKAR_LIPOPROTEIN"/>
    <property type="match status" value="1"/>
</dbReference>
<dbReference type="InterPro" id="IPR011009">
    <property type="entry name" value="Kinase-like_dom_sf"/>
</dbReference>
<dbReference type="Gene3D" id="3.30.1010.10">
    <property type="entry name" value="Phosphatidylinositol 3-kinase Catalytic Subunit, Chain A, domain 4"/>
    <property type="match status" value="1"/>
</dbReference>
<feature type="transmembrane region" description="Helical" evidence="9">
    <location>
        <begin position="110"/>
        <end position="131"/>
    </location>
</feature>
<dbReference type="Pfam" id="PF00792">
    <property type="entry name" value="PI3K_C2"/>
    <property type="match status" value="1"/>
</dbReference>
<organism evidence="15 16">
    <name type="scientific">Planoprotostelium fungivorum</name>
    <dbReference type="NCBI Taxonomy" id="1890364"/>
    <lineage>
        <taxon>Eukaryota</taxon>
        <taxon>Amoebozoa</taxon>
        <taxon>Evosea</taxon>
        <taxon>Variosea</taxon>
        <taxon>Cavosteliida</taxon>
        <taxon>Cavosteliaceae</taxon>
        <taxon>Planoprotostelium</taxon>
    </lineage>
</organism>
<dbReference type="Pfam" id="PF00794">
    <property type="entry name" value="PI3K_rbd"/>
    <property type="match status" value="1"/>
</dbReference>
<dbReference type="Gene3D" id="2.60.40.150">
    <property type="entry name" value="C2 domain"/>
    <property type="match status" value="1"/>
</dbReference>
<keyword evidence="3" id="KW-0808">Transferase</keyword>
<dbReference type="InterPro" id="IPR042236">
    <property type="entry name" value="PI3K_accessory_sf"/>
</dbReference>
<keyword evidence="9" id="KW-0472">Membrane</keyword>
<feature type="compositionally biased region" description="Polar residues" evidence="8">
    <location>
        <begin position="1027"/>
        <end position="1050"/>
    </location>
</feature>
<dbReference type="SUPFAM" id="SSF56112">
    <property type="entry name" value="Protein kinase-like (PK-like)"/>
    <property type="match status" value="1"/>
</dbReference>
<protein>
    <recommendedName>
        <fullName evidence="2">phosphatidylinositol 3-kinase</fullName>
        <ecNumber evidence="2">2.7.1.137</ecNumber>
    </recommendedName>
</protein>
<dbReference type="InterPro" id="IPR035448">
    <property type="entry name" value="PI3Kc"/>
</dbReference>
<dbReference type="EC" id="2.7.1.137" evidence="2"/>
<feature type="domain" description="PI3K/PI4K catalytic" evidence="11">
    <location>
        <begin position="1974"/>
        <end position="2248"/>
    </location>
</feature>
<dbReference type="PROSITE" id="PS51546">
    <property type="entry name" value="PI3K_RBD"/>
    <property type="match status" value="1"/>
</dbReference>
<dbReference type="InterPro" id="IPR018936">
    <property type="entry name" value="PI3/4_kinase_CS"/>
</dbReference>
<feature type="compositionally biased region" description="Low complexity" evidence="8">
    <location>
        <begin position="548"/>
        <end position="568"/>
    </location>
</feature>
<feature type="compositionally biased region" description="Basic and acidic residues" evidence="8">
    <location>
        <begin position="443"/>
        <end position="454"/>
    </location>
</feature>
<dbReference type="SMART" id="SM00146">
    <property type="entry name" value="PI3Kc"/>
    <property type="match status" value="1"/>
</dbReference>
<dbReference type="PANTHER" id="PTHR10048:SF14">
    <property type="entry name" value="LD28067P"/>
    <property type="match status" value="1"/>
</dbReference>
<evidence type="ECO:0000256" key="3">
    <source>
        <dbReference type="ARBA" id="ARBA00022679"/>
    </source>
</evidence>
<evidence type="ECO:0000313" key="15">
    <source>
        <dbReference type="EMBL" id="PRP74067.1"/>
    </source>
</evidence>
<dbReference type="FunFam" id="1.10.1070.11:FF:000001">
    <property type="entry name" value="Phosphatidylinositol 4,5-bisphosphate 3-kinase catalytic subunit"/>
    <property type="match status" value="1"/>
</dbReference>
<keyword evidence="4" id="KW-0547">Nucleotide-binding</keyword>
<dbReference type="InterPro" id="IPR016024">
    <property type="entry name" value="ARM-type_fold"/>
</dbReference>
<evidence type="ECO:0000256" key="8">
    <source>
        <dbReference type="SAM" id="MobiDB-lite"/>
    </source>
</evidence>
<evidence type="ECO:0000259" key="13">
    <source>
        <dbReference type="PROSITE" id="PS51546"/>
    </source>
</evidence>
<dbReference type="SMART" id="SM00145">
    <property type="entry name" value="PI3Ka"/>
    <property type="match status" value="1"/>
</dbReference>
<dbReference type="Gene3D" id="3.10.20.90">
    <property type="entry name" value="Phosphatidylinositol 3-kinase Catalytic Subunit, Chain A, domain 1"/>
    <property type="match status" value="1"/>
</dbReference>
<keyword evidence="16" id="KW-1185">Reference proteome</keyword>
<dbReference type="PANTHER" id="PTHR10048">
    <property type="entry name" value="PHOSPHATIDYLINOSITOL KINASE"/>
    <property type="match status" value="1"/>
</dbReference>
<feature type="chain" id="PRO_5015182969" description="phosphatidylinositol 3-kinase" evidence="10">
    <location>
        <begin position="20"/>
        <end position="2262"/>
    </location>
</feature>
<evidence type="ECO:0000313" key="16">
    <source>
        <dbReference type="Proteomes" id="UP000241769"/>
    </source>
</evidence>
<dbReference type="SUPFAM" id="SSF54236">
    <property type="entry name" value="Ubiquitin-like"/>
    <property type="match status" value="1"/>
</dbReference>
<name>A0A2P6MQU0_9EUKA</name>
<feature type="transmembrane region" description="Helical" evidence="9">
    <location>
        <begin position="202"/>
        <end position="222"/>
    </location>
</feature>
<evidence type="ECO:0000259" key="14">
    <source>
        <dbReference type="PROSITE" id="PS51547"/>
    </source>
</evidence>
<dbReference type="OrthoDB" id="67688at2759"/>
<feature type="region of interest" description="Disordered" evidence="8">
    <location>
        <begin position="711"/>
        <end position="1050"/>
    </location>
</feature>
<evidence type="ECO:0000256" key="5">
    <source>
        <dbReference type="ARBA" id="ARBA00022777"/>
    </source>
</evidence>
<comment type="catalytic activity">
    <reaction evidence="1">
        <text>a 1,2-diacyl-sn-glycero-3-phospho-(1D-myo-inositol) + ATP = a 1,2-diacyl-sn-glycero-3-phospho-(1D-myo-inositol-3-phosphate) + ADP + H(+)</text>
        <dbReference type="Rhea" id="RHEA:12709"/>
        <dbReference type="ChEBI" id="CHEBI:15378"/>
        <dbReference type="ChEBI" id="CHEBI:30616"/>
        <dbReference type="ChEBI" id="CHEBI:57880"/>
        <dbReference type="ChEBI" id="CHEBI:58088"/>
        <dbReference type="ChEBI" id="CHEBI:456216"/>
        <dbReference type="EC" id="2.7.1.137"/>
    </reaction>
</comment>
<dbReference type="InterPro" id="IPR000341">
    <property type="entry name" value="PI3K_Ras-bd_dom"/>
</dbReference>
<comment type="similarity">
    <text evidence="7">Belongs to the PI3/PI4-kinase family.</text>
</comment>
<dbReference type="Pfam" id="PF00454">
    <property type="entry name" value="PI3_PI4_kinase"/>
    <property type="match status" value="1"/>
</dbReference>
<dbReference type="GO" id="GO:0043491">
    <property type="term" value="P:phosphatidylinositol 3-kinase/protein kinase B signal transduction"/>
    <property type="evidence" value="ECO:0007669"/>
    <property type="project" value="TreeGrafter"/>
</dbReference>
<dbReference type="GO" id="GO:0048015">
    <property type="term" value="P:phosphatidylinositol-mediated signaling"/>
    <property type="evidence" value="ECO:0007669"/>
    <property type="project" value="TreeGrafter"/>
</dbReference>
<dbReference type="GO" id="GO:0009617">
    <property type="term" value="P:response to bacterium"/>
    <property type="evidence" value="ECO:0007669"/>
    <property type="project" value="UniProtKB-ARBA"/>
</dbReference>
<sequence>MVSFKIVFLCTITSTLVAAQVCGFITSCSECIASNYCCFDSTLNVCITKFSGFPCNSQCPSSTGRTTGTDGGSTTGNNGGFVDTEDSTSATVSTRDGEPKNFIDIKLTKIGQGIFFAAGTIAILLYGLCMFRTITKLKKNEPYIRDLLDYEQNPHPATMEDAIHPDLMDVLKGSLTSIELKDLRWVGASSVRGIRGMKSPAFIAFTLFVTLGITSTFVSFILLPDMKAVLPVMFNLFFLCICLALMICLRVVGPANALKCDVYAMTSNHAIVCRGRRRGYELLRIPFCSGEHRMSNPLESKKMSNYGSIIFAEELHDNHQSSHNAPHLNVHRHLHNIPRHHVHHQRKFRVEKIGFCSVSRFDVCRQTFRHLHAHARSGIHNGTETRALFLPAPRSFTNTALPSSLSVKCLNCIPSDFACMMNMKPFFYHRELDAEELKLIKERVGDRGESKMDKSPPVGGRTGMSSHRPVERSASADTPPITDTHYESLVGIRSMNLKPAVGTRHESDPTSKGAVSHSIDTRSRGPGSADSVRESKGWQSSTPNSSFVSQSPSHLLPSPSLSQVSPALGSTEGPYSSAAAIRAMKLTPMNDNSGMVPLTRRANGGSNIVMGSAQASPRASPRPTADPAYPIIRSPSQGSTQETHYNSLLEVRNATGGGSTISSSTTYTSLSGVQNAIHAQSAPPPRPPANRSYSREAIIANEPHYESLIEVRSATSNPSSPSISLGSSSPNSPTPRSPLQRSYSKEGSPHHQPQNAHSSSHHYGPMSGLQNIPINRDAQPPVRDLTPPSSSSHYGPMGGLQNVPINREAQPPIRESSSSSSHYGPMGGLQNIPINREAQPAPFSMRSSGTREVHSPREVVSSSHHYGPIQGLQNIPINRDAQPPVRESNPSLSHYGPMGGLQNIPINRDAQPTPYSMRSSGTREVHSPREATSSSHHYDAQPSAREISPSTHHYGHIPISPREGASPVSPRDKTSHYGPIGGMQNVPIQRENPIPAKSHYGVMGSHLSQSPPSGSPAGGHHYGVIPNTIQQTGYNPNFTSGSPPSLLQSKPSNTQYGAIPHSIREEQKGSTHYGAIPSSPSGGSSLFAEGLHRQLATGGMKNANYGPIPGKKKERQHSFDSPAIERRYESPCNLIPAVNRRAIVNWKLNERGDKMVEVTDDTGSSHNVSLATMSPSTMAKGLLTELNNRTNFTEFTSASEQKEKKETMIVNWFHDSDDNKHKFEVREKKRRDVKAEKVTPAKTPEEIKNYIFQVAQKNRWQVCDPLDAEASEPGDFALRIIGINYCITSENTSVKRNHVYACCNKNLVRPTFELVSRERIKCMISSDNTEFFRTAVNTDLNTYNQICTLIGRGLDTYYGLDDPEVIDSRAKITHARLFEIQQRSELSIQERNNMETLARCYISGEPKPDVVPDQIEVKCWWQDASKSVALSPHFTILDLKCTILKKFGRAVPAMLDADPSDYALKVYGMNEYLAADWIPLLKYDYIRRCLNQSTVIELMLTESSLMPKTHLTETIEPTISELVIAENYIENYQKPSSDLDHSGDASELRVEVMGVTGIEDKPMKDMAPDHVKWVYLAIEIYHGDVSIAPPAFSTGRLVAKDINFFETLTINIPIKDVPKGARASMTVYLTTQAPVAKKQPLLSQEVELEEIAVDEYTPEAVIPITNVSPRDIPLGWVNRSVFDYNGVLRHGPATLRLWPDSKANPIGTCAFNPIKNSLTVYIVSPKPKQADSHFEPVQPDVVRIKSLVSRDPLQEFNKEEKSLMWQWRDWIRKQHPDALPKICQCVDWSSPEQVRDIHYRLKRWPPLPAGRVLELLDSQYPDDRVRRFAISCLRRLSDAELSVYLLQLTAALKYESYHDSALSAFLLQRCIANSGRLGFQFFWHLRSEMHVAEISQRYALLLEGYIKGCSQDHRQDLLRQCQLISALESAAAAIKPLAVPEKVPTLQSHLWKIYKFPVPILLPIDPRFRVKGITVDKCKYMDSKKQPLWLVFVNADAGAKPVNIIYKLGDDLRQDVLTLQLMRLMDSFWKTEGLDMCLSPYRVTCTGDMSGMIEVVPHADTTANIQTSALAVFKSDPLVNYLKQHNPSADSYEKSVQKFVRSTAGYCVATHVLGIGDRHNDNIMLTREGKLVHIDFGHFLGNRKVFLGFNRERAPFIFTPQYAAVMGGNGSENFTEFVQLCGRAYNILRSHANLFFVLFQMMLSTGIPELQTREDILYLRDAFAADKNEEQAAQKFAEDIFASLKTTSTQISDFVHILAHPK</sequence>
<comment type="caution">
    <text evidence="15">The sequence shown here is derived from an EMBL/GenBank/DDBJ whole genome shotgun (WGS) entry which is preliminary data.</text>
</comment>
<dbReference type="InParanoid" id="A0A2P6MQU0"/>
<feature type="region of interest" description="Disordered" evidence="8">
    <location>
        <begin position="602"/>
        <end position="642"/>
    </location>
</feature>
<feature type="compositionally biased region" description="Polar residues" evidence="8">
    <location>
        <begin position="537"/>
        <end position="547"/>
    </location>
</feature>
<dbReference type="GO" id="GO:0035005">
    <property type="term" value="F:1-phosphatidylinositol-4-phosphate 3-kinase activity"/>
    <property type="evidence" value="ECO:0007669"/>
    <property type="project" value="TreeGrafter"/>
</dbReference>
<dbReference type="CDD" id="cd00891">
    <property type="entry name" value="PI3Kc"/>
    <property type="match status" value="1"/>
</dbReference>
<keyword evidence="5" id="KW-0418">Kinase</keyword>
<dbReference type="InterPro" id="IPR001263">
    <property type="entry name" value="PI3K_accessory_dom"/>
</dbReference>
<evidence type="ECO:0000256" key="9">
    <source>
        <dbReference type="SAM" id="Phobius"/>
    </source>
</evidence>
<keyword evidence="10" id="KW-0732">Signal</keyword>
<dbReference type="GO" id="GO:0016477">
    <property type="term" value="P:cell migration"/>
    <property type="evidence" value="ECO:0007669"/>
    <property type="project" value="TreeGrafter"/>
</dbReference>
<feature type="domain" description="PI3K-RBD" evidence="13">
    <location>
        <begin position="1412"/>
        <end position="1502"/>
    </location>
</feature>
<dbReference type="STRING" id="1890364.A0A2P6MQU0"/>
<dbReference type="SUPFAM" id="SSF49562">
    <property type="entry name" value="C2 domain (Calcium/lipid-binding domain, CaLB)"/>
    <property type="match status" value="1"/>
</dbReference>
<dbReference type="InterPro" id="IPR036940">
    <property type="entry name" value="PI3/4_kinase_cat_sf"/>
</dbReference>
<dbReference type="PROSITE" id="PS50290">
    <property type="entry name" value="PI3_4_KINASE_3"/>
    <property type="match status" value="1"/>
</dbReference>
<dbReference type="PROSITE" id="PS51547">
    <property type="entry name" value="C2_PI3K"/>
    <property type="match status" value="1"/>
</dbReference>
<dbReference type="Gene3D" id="1.25.40.70">
    <property type="entry name" value="Phosphatidylinositol 3-kinase, accessory domain (PIK)"/>
    <property type="match status" value="1"/>
</dbReference>
<dbReference type="Pfam" id="PF00613">
    <property type="entry name" value="PI3Ka"/>
    <property type="match status" value="1"/>
</dbReference>
<dbReference type="GO" id="GO:0016303">
    <property type="term" value="F:1-phosphatidylinositol-3-kinase activity"/>
    <property type="evidence" value="ECO:0007669"/>
    <property type="project" value="UniProtKB-EC"/>
</dbReference>
<feature type="domain" description="PIK helical" evidence="12">
    <location>
        <begin position="1730"/>
        <end position="1908"/>
    </location>
</feature>
<dbReference type="InterPro" id="IPR000403">
    <property type="entry name" value="PI3/4_kinase_cat_dom"/>
</dbReference>
<feature type="region of interest" description="Disordered" evidence="8">
    <location>
        <begin position="500"/>
        <end position="574"/>
    </location>
</feature>
<dbReference type="InterPro" id="IPR002420">
    <property type="entry name" value="PI3K-type_C2_dom"/>
</dbReference>
<dbReference type="Proteomes" id="UP000241769">
    <property type="component" value="Unassembled WGS sequence"/>
</dbReference>
<dbReference type="Gene3D" id="1.10.1070.11">
    <property type="entry name" value="Phosphatidylinositol 3-/4-kinase, catalytic domain"/>
    <property type="match status" value="1"/>
</dbReference>
<dbReference type="SMART" id="SM00144">
    <property type="entry name" value="PI3K_rbd"/>
    <property type="match status" value="1"/>
</dbReference>
<accession>A0A2P6MQU0</accession>
<dbReference type="GO" id="GO:0005942">
    <property type="term" value="C:phosphatidylinositol 3-kinase complex"/>
    <property type="evidence" value="ECO:0007669"/>
    <property type="project" value="TreeGrafter"/>
</dbReference>
<evidence type="ECO:0000256" key="1">
    <source>
        <dbReference type="ARBA" id="ARBA00001498"/>
    </source>
</evidence>
<evidence type="ECO:0000256" key="7">
    <source>
        <dbReference type="PROSITE-ProRule" id="PRU00880"/>
    </source>
</evidence>
<dbReference type="FunFam" id="3.30.1010.10:FF:000008">
    <property type="entry name" value="Phosphatidylinositol 4,5-bisphosphate 3-kinase catalytic subunit gamma"/>
    <property type="match status" value="1"/>
</dbReference>
<evidence type="ECO:0000256" key="2">
    <source>
        <dbReference type="ARBA" id="ARBA00012073"/>
    </source>
</evidence>
<dbReference type="PROSITE" id="PS51545">
    <property type="entry name" value="PIK_HELICAL"/>
    <property type="match status" value="1"/>
</dbReference>
<feature type="signal peptide" evidence="10">
    <location>
        <begin position="1"/>
        <end position="19"/>
    </location>
</feature>
<dbReference type="GO" id="GO:0032060">
    <property type="term" value="P:bleb assembly"/>
    <property type="evidence" value="ECO:0007669"/>
    <property type="project" value="UniProtKB-ARBA"/>
</dbReference>
<dbReference type="GO" id="GO:0005886">
    <property type="term" value="C:plasma membrane"/>
    <property type="evidence" value="ECO:0007669"/>
    <property type="project" value="TreeGrafter"/>
</dbReference>
<reference evidence="15 16" key="1">
    <citation type="journal article" date="2018" name="Genome Biol. Evol.">
        <title>Multiple Roots of Fruiting Body Formation in Amoebozoa.</title>
        <authorList>
            <person name="Hillmann F."/>
            <person name="Forbes G."/>
            <person name="Novohradska S."/>
            <person name="Ferling I."/>
            <person name="Riege K."/>
            <person name="Groth M."/>
            <person name="Westermann M."/>
            <person name="Marz M."/>
            <person name="Spaller T."/>
            <person name="Winckler T."/>
            <person name="Schaap P."/>
            <person name="Glockner G."/>
        </authorList>
    </citation>
    <scope>NUCLEOTIDE SEQUENCE [LARGE SCALE GENOMIC DNA]</scope>
    <source>
        <strain evidence="15 16">Jena</strain>
    </source>
</reference>
<feature type="region of interest" description="Disordered" evidence="8">
    <location>
        <begin position="443"/>
        <end position="483"/>
    </location>
</feature>
<keyword evidence="9" id="KW-0812">Transmembrane</keyword>
<feature type="region of interest" description="Disordered" evidence="8">
    <location>
        <begin position="58"/>
        <end position="95"/>
    </location>
</feature>
<dbReference type="SUPFAM" id="SSF48371">
    <property type="entry name" value="ARM repeat"/>
    <property type="match status" value="1"/>
</dbReference>
<dbReference type="InterPro" id="IPR035892">
    <property type="entry name" value="C2_domain_sf"/>
</dbReference>
<feature type="domain" description="C2 PI3K-type" evidence="14">
    <location>
        <begin position="1544"/>
        <end position="1726"/>
    </location>
</feature>
<dbReference type="GO" id="GO:0031267">
    <property type="term" value="F:small GTPase binding"/>
    <property type="evidence" value="ECO:0007669"/>
    <property type="project" value="UniProtKB-ARBA"/>
</dbReference>
<evidence type="ECO:0000256" key="4">
    <source>
        <dbReference type="ARBA" id="ARBA00022741"/>
    </source>
</evidence>
<evidence type="ECO:0000259" key="12">
    <source>
        <dbReference type="PROSITE" id="PS51545"/>
    </source>
</evidence>
<feature type="compositionally biased region" description="Low complexity" evidence="8">
    <location>
        <begin position="713"/>
        <end position="731"/>
    </location>
</feature>